<evidence type="ECO:0000259" key="6">
    <source>
        <dbReference type="Pfam" id="PF04542"/>
    </source>
</evidence>
<dbReference type="InterPro" id="IPR039425">
    <property type="entry name" value="RNA_pol_sigma-70-like"/>
</dbReference>
<dbReference type="PANTHER" id="PTHR43133">
    <property type="entry name" value="RNA POLYMERASE ECF-TYPE SIGMA FACTO"/>
    <property type="match status" value="1"/>
</dbReference>
<dbReference type="NCBIfam" id="TIGR02937">
    <property type="entry name" value="sigma70-ECF"/>
    <property type="match status" value="1"/>
</dbReference>
<evidence type="ECO:0000313" key="8">
    <source>
        <dbReference type="EMBL" id="GCD77590.1"/>
    </source>
</evidence>
<name>A0A401XKS7_9FLAO</name>
<dbReference type="InterPro" id="IPR007627">
    <property type="entry name" value="RNA_pol_sigma70_r2"/>
</dbReference>
<dbReference type="InterPro" id="IPR013324">
    <property type="entry name" value="RNA_pol_sigma_r3/r4-like"/>
</dbReference>
<dbReference type="InterPro" id="IPR013249">
    <property type="entry name" value="RNA_pol_sigma70_r4_t2"/>
</dbReference>
<proteinExistence type="inferred from homology"/>
<keyword evidence="9" id="KW-1185">Reference proteome</keyword>
<comment type="similarity">
    <text evidence="1">Belongs to the sigma-70 factor family. ECF subfamily.</text>
</comment>
<evidence type="ECO:0000259" key="7">
    <source>
        <dbReference type="Pfam" id="PF08281"/>
    </source>
</evidence>
<organism evidence="8 9">
    <name type="scientific">Thermaurantimonas aggregans</name>
    <dbReference type="NCBI Taxonomy" id="2173829"/>
    <lineage>
        <taxon>Bacteria</taxon>
        <taxon>Pseudomonadati</taxon>
        <taxon>Bacteroidota</taxon>
        <taxon>Flavobacteriia</taxon>
        <taxon>Flavobacteriales</taxon>
        <taxon>Schleiferiaceae</taxon>
        <taxon>Thermaurantimonas</taxon>
    </lineage>
</organism>
<dbReference type="Pfam" id="PF08281">
    <property type="entry name" value="Sigma70_r4_2"/>
    <property type="match status" value="1"/>
</dbReference>
<dbReference type="Proteomes" id="UP000286715">
    <property type="component" value="Unassembled WGS sequence"/>
</dbReference>
<dbReference type="AlphaFoldDB" id="A0A401XKS7"/>
<dbReference type="InterPro" id="IPR013325">
    <property type="entry name" value="RNA_pol_sigma_r2"/>
</dbReference>
<evidence type="ECO:0000256" key="5">
    <source>
        <dbReference type="ARBA" id="ARBA00023163"/>
    </source>
</evidence>
<dbReference type="Gene3D" id="1.10.10.10">
    <property type="entry name" value="Winged helix-like DNA-binding domain superfamily/Winged helix DNA-binding domain"/>
    <property type="match status" value="1"/>
</dbReference>
<dbReference type="GO" id="GO:0003677">
    <property type="term" value="F:DNA binding"/>
    <property type="evidence" value="ECO:0007669"/>
    <property type="project" value="UniProtKB-KW"/>
</dbReference>
<protein>
    <submittedName>
        <fullName evidence="8">RNA polymerase subunit sigma-24</fullName>
    </submittedName>
</protein>
<feature type="domain" description="RNA polymerase sigma factor 70 region 4 type 2" evidence="7">
    <location>
        <begin position="132"/>
        <end position="170"/>
    </location>
</feature>
<dbReference type="OrthoDB" id="9790423at2"/>
<evidence type="ECO:0000256" key="1">
    <source>
        <dbReference type="ARBA" id="ARBA00010641"/>
    </source>
</evidence>
<keyword evidence="4" id="KW-0238">DNA-binding</keyword>
<evidence type="ECO:0000256" key="2">
    <source>
        <dbReference type="ARBA" id="ARBA00023015"/>
    </source>
</evidence>
<dbReference type="SUPFAM" id="SSF88659">
    <property type="entry name" value="Sigma3 and sigma4 domains of RNA polymerase sigma factors"/>
    <property type="match status" value="1"/>
</dbReference>
<sequence>MAYHNLTDQQLIELYLSGNEGAFAHLLSRHQKKVYQYILSKVKDDDLADDIFQDVFIKVINTLKLGRYNEEGKFINWVLRISHNYIIDHFRKTSKTNFVTETADQKSIFTRIKATVPSWESQVICEQTEADLKKLISMLPPDQRQVLEMRIYEDLSFKEIAELTTVSINTALGRMRYALINLRKLIKKHKVKIELPVSE</sequence>
<keyword evidence="5" id="KW-0804">Transcription</keyword>
<gene>
    <name evidence="8" type="ORF">JCM31826_10720</name>
</gene>
<dbReference type="GO" id="GO:0016987">
    <property type="term" value="F:sigma factor activity"/>
    <property type="evidence" value="ECO:0007669"/>
    <property type="project" value="UniProtKB-KW"/>
</dbReference>
<dbReference type="Gene3D" id="1.10.1740.10">
    <property type="match status" value="1"/>
</dbReference>
<dbReference type="EMBL" id="BHZE01000008">
    <property type="protein sequence ID" value="GCD77590.1"/>
    <property type="molecule type" value="Genomic_DNA"/>
</dbReference>
<dbReference type="CDD" id="cd06171">
    <property type="entry name" value="Sigma70_r4"/>
    <property type="match status" value="1"/>
</dbReference>
<dbReference type="RefSeq" id="WP_124397653.1">
    <property type="nucleotide sequence ID" value="NZ_BHZE01000008.1"/>
</dbReference>
<dbReference type="InterPro" id="IPR036388">
    <property type="entry name" value="WH-like_DNA-bd_sf"/>
</dbReference>
<evidence type="ECO:0000256" key="3">
    <source>
        <dbReference type="ARBA" id="ARBA00023082"/>
    </source>
</evidence>
<keyword evidence="2" id="KW-0805">Transcription regulation</keyword>
<accession>A0A401XKS7</accession>
<dbReference type="InterPro" id="IPR014284">
    <property type="entry name" value="RNA_pol_sigma-70_dom"/>
</dbReference>
<reference evidence="8 9" key="1">
    <citation type="submission" date="2018-11" db="EMBL/GenBank/DDBJ databases">
        <title>Schleiferia aggregans sp. nov., a moderately thermophilic heterotrophic bacterium isolated from microbial mats at a terrestrial hot spring.</title>
        <authorList>
            <person name="Iino T."/>
            <person name="Ohkuma M."/>
            <person name="Haruta S."/>
        </authorList>
    </citation>
    <scope>NUCLEOTIDE SEQUENCE [LARGE SCALE GENOMIC DNA]</scope>
    <source>
        <strain evidence="8 9">LA</strain>
    </source>
</reference>
<dbReference type="Pfam" id="PF04542">
    <property type="entry name" value="Sigma70_r2"/>
    <property type="match status" value="1"/>
</dbReference>
<dbReference type="SUPFAM" id="SSF88946">
    <property type="entry name" value="Sigma2 domain of RNA polymerase sigma factors"/>
    <property type="match status" value="1"/>
</dbReference>
<feature type="domain" description="RNA polymerase sigma-70 region 2" evidence="6">
    <location>
        <begin position="26"/>
        <end position="95"/>
    </location>
</feature>
<evidence type="ECO:0000256" key="4">
    <source>
        <dbReference type="ARBA" id="ARBA00023125"/>
    </source>
</evidence>
<evidence type="ECO:0000313" key="9">
    <source>
        <dbReference type="Proteomes" id="UP000286715"/>
    </source>
</evidence>
<comment type="caution">
    <text evidence="8">The sequence shown here is derived from an EMBL/GenBank/DDBJ whole genome shotgun (WGS) entry which is preliminary data.</text>
</comment>
<keyword evidence="3" id="KW-0731">Sigma factor</keyword>
<dbReference type="GO" id="GO:0006352">
    <property type="term" value="P:DNA-templated transcription initiation"/>
    <property type="evidence" value="ECO:0007669"/>
    <property type="project" value="InterPro"/>
</dbReference>
<dbReference type="PANTHER" id="PTHR43133:SF8">
    <property type="entry name" value="RNA POLYMERASE SIGMA FACTOR HI_1459-RELATED"/>
    <property type="match status" value="1"/>
</dbReference>